<evidence type="ECO:0000256" key="1">
    <source>
        <dbReference type="ARBA" id="ARBA00004496"/>
    </source>
</evidence>
<evidence type="ECO:0000313" key="8">
    <source>
        <dbReference type="Proteomes" id="UP000252914"/>
    </source>
</evidence>
<comment type="caution">
    <text evidence="7">The sequence shown here is derived from an EMBL/GenBank/DDBJ whole genome shotgun (WGS) entry which is preliminary data.</text>
</comment>
<dbReference type="EMBL" id="QOIN01000054">
    <property type="protein sequence ID" value="RCG17711.1"/>
    <property type="molecule type" value="Genomic_DNA"/>
</dbReference>
<organism evidence="7 8">
    <name type="scientific">Streptomyces diacarni</name>
    <dbReference type="NCBI Taxonomy" id="2800381"/>
    <lineage>
        <taxon>Bacteria</taxon>
        <taxon>Bacillati</taxon>
        <taxon>Actinomycetota</taxon>
        <taxon>Actinomycetes</taxon>
        <taxon>Kitasatosporales</taxon>
        <taxon>Streptomycetaceae</taxon>
        <taxon>Streptomyces</taxon>
    </lineage>
</organism>
<evidence type="ECO:0000256" key="4">
    <source>
        <dbReference type="ARBA" id="ARBA00022803"/>
    </source>
</evidence>
<protein>
    <recommendedName>
        <fullName evidence="9">Tetratricopeptide repeat protein</fullName>
    </recommendedName>
</protein>
<evidence type="ECO:0000256" key="5">
    <source>
        <dbReference type="ARBA" id="ARBA00038253"/>
    </source>
</evidence>
<proteinExistence type="inferred from homology"/>
<keyword evidence="3" id="KW-0677">Repeat</keyword>
<name>A0A367EI41_9ACTN</name>
<keyword evidence="8" id="KW-1185">Reference proteome</keyword>
<evidence type="ECO:0000256" key="2">
    <source>
        <dbReference type="ARBA" id="ARBA00022490"/>
    </source>
</evidence>
<sequence>MRGSLRTLRQAHLLSKADGHWQMHDLVRQQLRERALPRPADEPAAALTRLLEYYLQAVSRRDAEWFESERVTLVAAVPVSVATGLDGLAADLAAAVCAFLTEQCDLGVRLVLCRHEAEATARSGDARRRAEALARLGTTLVAAARFSEGLSALDDALETWRAVADAEQVAEALHTRGLCLVQAARHRQAVSALRESAQQFRALELPLREAQVLDDLAEAAGTLHDLEEALLAARRSAALFADTGERQSELHLGVTLAALHARNGRYALAVSGIESTARVAKNEGYPEVEARACAQLALLHAQTGRQRTAAAYRQRAVALLRQTGDTEAENLLTMQLSASMAAMADDVDAASALQQQVEYCRSSGNRNGEGDALHRLGLLLSDRARLTAAYQVHLKAVEVWRDLGNRHREGAELAALAKAFAAVNRLAAARRTADEAVEALTDSGAADEAAALRDWAAQLPPSSEDESEELSYATTVTSEKRSGCAAVVTGIGVVLATLYDAPWWALAGWALLLAAVRTGHAAVSRRSRRGTGAGPEPESIPEPMLEGAYPQVKGCLSVCGAAALVTAFVVGGPWGLLAACTLAAGCWVSGKQGVAVFTVIGVLIVHFTWGTWWMALGLVAPFVGYRNTMGLTFADETKQVEVG</sequence>
<dbReference type="GO" id="GO:0005737">
    <property type="term" value="C:cytoplasm"/>
    <property type="evidence" value="ECO:0007669"/>
    <property type="project" value="UniProtKB-SubCell"/>
</dbReference>
<evidence type="ECO:0000256" key="3">
    <source>
        <dbReference type="ARBA" id="ARBA00022737"/>
    </source>
</evidence>
<accession>A0A367EI41</accession>
<keyword evidence="6" id="KW-0812">Transmembrane</keyword>
<dbReference type="AlphaFoldDB" id="A0A367EI41"/>
<feature type="transmembrane region" description="Helical" evidence="6">
    <location>
        <begin position="561"/>
        <end position="587"/>
    </location>
</feature>
<evidence type="ECO:0008006" key="9">
    <source>
        <dbReference type="Google" id="ProtNLM"/>
    </source>
</evidence>
<dbReference type="PANTHER" id="PTHR46630:SF1">
    <property type="entry name" value="TETRATRICOPEPTIDE REPEAT PROTEIN 29"/>
    <property type="match status" value="1"/>
</dbReference>
<dbReference type="InterPro" id="IPR051476">
    <property type="entry name" value="Bac_ResReg_Asp_Phosphatase"/>
</dbReference>
<dbReference type="SUPFAM" id="SSF48452">
    <property type="entry name" value="TPR-like"/>
    <property type="match status" value="1"/>
</dbReference>
<keyword evidence="6" id="KW-1133">Transmembrane helix</keyword>
<keyword evidence="2" id="KW-0963">Cytoplasm</keyword>
<evidence type="ECO:0000313" key="7">
    <source>
        <dbReference type="EMBL" id="RCG17711.1"/>
    </source>
</evidence>
<keyword evidence="6" id="KW-0472">Membrane</keyword>
<dbReference type="InterPro" id="IPR011990">
    <property type="entry name" value="TPR-like_helical_dom_sf"/>
</dbReference>
<dbReference type="Proteomes" id="UP000252914">
    <property type="component" value="Unassembled WGS sequence"/>
</dbReference>
<feature type="transmembrane region" description="Helical" evidence="6">
    <location>
        <begin position="594"/>
        <end position="615"/>
    </location>
</feature>
<comment type="similarity">
    <text evidence="5">Belongs to the Rap family.</text>
</comment>
<dbReference type="InterPro" id="IPR019734">
    <property type="entry name" value="TPR_rpt"/>
</dbReference>
<dbReference type="SMART" id="SM00028">
    <property type="entry name" value="TPR"/>
    <property type="match status" value="5"/>
</dbReference>
<gene>
    <name evidence="7" type="ORF">DTL70_26970</name>
</gene>
<dbReference type="PANTHER" id="PTHR46630">
    <property type="entry name" value="TETRATRICOPEPTIDE REPEAT PROTEIN 29"/>
    <property type="match status" value="1"/>
</dbReference>
<dbReference type="Gene3D" id="1.25.40.10">
    <property type="entry name" value="Tetratricopeptide repeat domain"/>
    <property type="match status" value="2"/>
</dbReference>
<comment type="subcellular location">
    <subcellularLocation>
        <location evidence="1">Cytoplasm</location>
    </subcellularLocation>
</comment>
<reference evidence="7 8" key="1">
    <citation type="submission" date="2018-06" db="EMBL/GenBank/DDBJ databases">
        <title>Streptomyces reniochalinae sp. nov. and Streptomyces diacarnus sp. nov. from marine sponges.</title>
        <authorList>
            <person name="Li L."/>
        </authorList>
    </citation>
    <scope>NUCLEOTIDE SEQUENCE [LARGE SCALE GENOMIC DNA]</scope>
    <source>
        <strain evidence="7 8">LHW51701</strain>
    </source>
</reference>
<evidence type="ECO:0000256" key="6">
    <source>
        <dbReference type="SAM" id="Phobius"/>
    </source>
</evidence>
<keyword evidence="4" id="KW-0802">TPR repeat</keyword>